<dbReference type="PANTHER" id="PTHR12131:SF1">
    <property type="entry name" value="ATP-DEPENDENT RNA HELICASE SUPV3L1, MITOCHONDRIAL-RELATED"/>
    <property type="match status" value="1"/>
</dbReference>
<dbReference type="Proteomes" id="UP000250245">
    <property type="component" value="Unassembled WGS sequence"/>
</dbReference>
<evidence type="ECO:0000256" key="4">
    <source>
        <dbReference type="ARBA" id="ARBA00022840"/>
    </source>
</evidence>
<dbReference type="Gene3D" id="1.10.3380.30">
    <property type="match status" value="1"/>
</dbReference>
<sequence length="816" mass="90372">MSPKRHRYRESQKAAARLAQTESADATNPSPAQRYQAFKATQQSPELYEFQALFDFPLDDFQIEACQVLDKGQDVLVSAPTSAGKTIVGFYGIFLALRQGKRLFYTTPIKALSNQKYLELVELFGVDNVGLLTGDTAINGDAAIIVMTTEVLRNMIYAAAPLADLGYVVMDEVHYLSDHFRGPVWEEIIIHLDAAVRLICLSATISNANVFAQWLQTLRGPTTVISTSVRPVPLKHFMISASGEVLPLFAKGEVGGHLNRALLAQAAQQVMPRRGRMPRRIRADRPAVARSLEQQDLLPAIVFIFSRQGCNDAAAQVFDAGLRFTTTEEADQIRLEVETTLAGFSQGDLSAIDVSNWEETLAAGIAPHHAGLLPIQKQLTESLFAKGLIRLVFATETLALGINMPARTVVLESLNKWNGQERANLTPGEYTQLTGRAGRRGIDSVGHALTLMEVKNPPQLLANLASQQTYPLHSAFVPTFNMAVNLLARTTLEGAKETVEKSFAQYVALGSSRKLFAQLRRFEDLAADQERSASCERGDVMALLDLMNALSKTEKQAKQRRHSGENTPQNQQADRRAIEQARAQMKAHPVYNCPERDKHLVKARQAAKNRESARITRQRIETRTKSLARQLDHTCQVLRELDYVDDNFQLRDAGIMLQSVYNERDLLVVECLRRGVFDDLNVADLAGALSVCLAQNRTGGLSRLIPAEASASLAIALESMGRINFEIATLQQEHYLEAYPPLETDLLPGVVAWAQDISLGQCLELTGMSAGDFVRVIRQVIDLADQLRKLNLNPALHAKFRSVINQVKRGVVTWDF</sequence>
<evidence type="ECO:0000256" key="3">
    <source>
        <dbReference type="ARBA" id="ARBA00022806"/>
    </source>
</evidence>
<dbReference type="GO" id="GO:0003676">
    <property type="term" value="F:nucleic acid binding"/>
    <property type="evidence" value="ECO:0007669"/>
    <property type="project" value="InterPro"/>
</dbReference>
<dbReference type="GO" id="GO:0005524">
    <property type="term" value="F:ATP binding"/>
    <property type="evidence" value="ECO:0007669"/>
    <property type="project" value="UniProtKB-KW"/>
</dbReference>
<dbReference type="PANTHER" id="PTHR12131">
    <property type="entry name" value="ATP-DEPENDENT RNA AND DNA HELICASE"/>
    <property type="match status" value="1"/>
</dbReference>
<evidence type="ECO:0000259" key="7">
    <source>
        <dbReference type="PROSITE" id="PS51194"/>
    </source>
</evidence>
<dbReference type="GO" id="GO:0016787">
    <property type="term" value="F:hydrolase activity"/>
    <property type="evidence" value="ECO:0007669"/>
    <property type="project" value="UniProtKB-KW"/>
</dbReference>
<dbReference type="SMART" id="SM00487">
    <property type="entry name" value="DEXDc"/>
    <property type="match status" value="1"/>
</dbReference>
<feature type="domain" description="Helicase ATP-binding" evidence="6">
    <location>
        <begin position="66"/>
        <end position="223"/>
    </location>
</feature>
<evidence type="ECO:0000256" key="1">
    <source>
        <dbReference type="ARBA" id="ARBA00022741"/>
    </source>
</evidence>
<keyword evidence="3 8" id="KW-0347">Helicase</keyword>
<dbReference type="InterPro" id="IPR014001">
    <property type="entry name" value="Helicase_ATP-bd"/>
</dbReference>
<dbReference type="EMBL" id="UASJ01000001">
    <property type="protein sequence ID" value="SQB64553.1"/>
    <property type="molecule type" value="Genomic_DNA"/>
</dbReference>
<accession>A0A2X2YNN0</accession>
<dbReference type="InterPro" id="IPR050699">
    <property type="entry name" value="RNA-DNA_Helicase"/>
</dbReference>
<dbReference type="SUPFAM" id="SSF52540">
    <property type="entry name" value="P-loop containing nucleoside triphosphate hydrolases"/>
    <property type="match status" value="1"/>
</dbReference>
<evidence type="ECO:0000256" key="2">
    <source>
        <dbReference type="ARBA" id="ARBA00022801"/>
    </source>
</evidence>
<feature type="region of interest" description="Disordered" evidence="5">
    <location>
        <begin position="1"/>
        <end position="31"/>
    </location>
</feature>
<keyword evidence="1" id="KW-0547">Nucleotide-binding</keyword>
<dbReference type="SMART" id="SM01142">
    <property type="entry name" value="DSHCT"/>
    <property type="match status" value="1"/>
</dbReference>
<evidence type="ECO:0000259" key="6">
    <source>
        <dbReference type="PROSITE" id="PS51192"/>
    </source>
</evidence>
<dbReference type="RefSeq" id="WP_013189548.1">
    <property type="nucleotide sequence ID" value="NZ_CP068112.1"/>
</dbReference>
<dbReference type="Gene3D" id="3.40.50.300">
    <property type="entry name" value="P-loop containing nucleotide triphosphate hydrolases"/>
    <property type="match status" value="2"/>
</dbReference>
<evidence type="ECO:0000313" key="8">
    <source>
        <dbReference type="EMBL" id="SQB64553.1"/>
    </source>
</evidence>
<keyword evidence="2" id="KW-0378">Hydrolase</keyword>
<dbReference type="InterPro" id="IPR012961">
    <property type="entry name" value="Ski2/MTR4_C"/>
</dbReference>
<keyword evidence="4" id="KW-0067">ATP-binding</keyword>
<feature type="compositionally biased region" description="Polar residues" evidence="5">
    <location>
        <begin position="20"/>
        <end position="31"/>
    </location>
</feature>
<name>A0A2X2YNN0_9ACTO</name>
<dbReference type="Pfam" id="PF00270">
    <property type="entry name" value="DEAD"/>
    <property type="match status" value="1"/>
</dbReference>
<dbReference type="PROSITE" id="PS51192">
    <property type="entry name" value="HELICASE_ATP_BIND_1"/>
    <property type="match status" value="1"/>
</dbReference>
<dbReference type="Pfam" id="PF00271">
    <property type="entry name" value="Helicase_C"/>
    <property type="match status" value="1"/>
</dbReference>
<dbReference type="GO" id="GO:0055087">
    <property type="term" value="C:Ski complex"/>
    <property type="evidence" value="ECO:0007669"/>
    <property type="project" value="TreeGrafter"/>
</dbReference>
<dbReference type="OMA" id="SRSGCDQ"/>
<dbReference type="InterPro" id="IPR027417">
    <property type="entry name" value="P-loop_NTPase"/>
</dbReference>
<gene>
    <name evidence="8" type="ORF">NCTC11820_00902</name>
</gene>
<dbReference type="GO" id="GO:0070478">
    <property type="term" value="P:nuclear-transcribed mRNA catabolic process, 3'-5' exonucleolytic nonsense-mediated decay"/>
    <property type="evidence" value="ECO:0007669"/>
    <property type="project" value="TreeGrafter"/>
</dbReference>
<feature type="domain" description="Helicase C-terminal" evidence="7">
    <location>
        <begin position="329"/>
        <end position="488"/>
    </location>
</feature>
<protein>
    <submittedName>
        <fullName evidence="8">Ski2-like helicase</fullName>
    </submittedName>
</protein>
<dbReference type="Pfam" id="PF08148">
    <property type="entry name" value="DSHCT"/>
    <property type="match status" value="1"/>
</dbReference>
<dbReference type="SMART" id="SM00490">
    <property type="entry name" value="HELICc"/>
    <property type="match status" value="1"/>
</dbReference>
<reference evidence="8 9" key="1">
    <citation type="submission" date="2018-06" db="EMBL/GenBank/DDBJ databases">
        <authorList>
            <consortium name="Pathogen Informatics"/>
            <person name="Doyle S."/>
        </authorList>
    </citation>
    <scope>NUCLEOTIDE SEQUENCE [LARGE SCALE GENOMIC DNA]</scope>
    <source>
        <strain evidence="8 9">NCTC11820</strain>
    </source>
</reference>
<dbReference type="GO" id="GO:0004386">
    <property type="term" value="F:helicase activity"/>
    <property type="evidence" value="ECO:0007669"/>
    <property type="project" value="UniProtKB-KW"/>
</dbReference>
<dbReference type="AlphaFoldDB" id="A0A2X2YNN0"/>
<dbReference type="GeneID" id="55565793"/>
<dbReference type="PROSITE" id="PS51194">
    <property type="entry name" value="HELICASE_CTER"/>
    <property type="match status" value="1"/>
</dbReference>
<feature type="region of interest" description="Disordered" evidence="5">
    <location>
        <begin position="552"/>
        <end position="578"/>
    </location>
</feature>
<proteinExistence type="predicted"/>
<evidence type="ECO:0000256" key="5">
    <source>
        <dbReference type="SAM" id="MobiDB-lite"/>
    </source>
</evidence>
<organism evidence="8 9">
    <name type="scientific">Mobiluncus curtisii</name>
    <dbReference type="NCBI Taxonomy" id="2051"/>
    <lineage>
        <taxon>Bacteria</taxon>
        <taxon>Bacillati</taxon>
        <taxon>Actinomycetota</taxon>
        <taxon>Actinomycetes</taxon>
        <taxon>Actinomycetales</taxon>
        <taxon>Actinomycetaceae</taxon>
        <taxon>Mobiluncus</taxon>
    </lineage>
</organism>
<dbReference type="InterPro" id="IPR011545">
    <property type="entry name" value="DEAD/DEAH_box_helicase_dom"/>
</dbReference>
<dbReference type="InterPro" id="IPR001650">
    <property type="entry name" value="Helicase_C-like"/>
</dbReference>
<evidence type="ECO:0000313" key="9">
    <source>
        <dbReference type="Proteomes" id="UP000250245"/>
    </source>
</evidence>
<dbReference type="CDD" id="cd18795">
    <property type="entry name" value="SF2_C_Ski2"/>
    <property type="match status" value="1"/>
</dbReference>